<sequence>MNLNPTKLIPEETLFLSSLNGSRARGSYSTMQFVLRLRDDVRTILDEEQFDQEWLKANSTALHENIHWWQNIGSNFGFLLSLANPGFSSMCIDHFKGLVGKKMLYKPLIEFDKQYHDKYQKADINEINIILNTYFDFEYAKRFMFDNKNFEKIYEDKRFFLNMGHCYHVFWSKGINTIASTTNKGYEFLPDVGEWIPNFQDLSNRKVEGFFIESPMTISPLGIKAIYEGQAIFNQLQYLTLVLDENLGYQDFKDQGMLHGMYLEAFELYLHVTGFMEPANLLDPVVGLFLLVCDMSINPTNGFPVQVYDYENFIVKNDPGIRFTLLCKEIKTCSEYYLDLLKEYSKEEYIKIEAILSKKLGYKSAYDELKSVLKWFDNPEIVDLLQEESVFKYANYNLPIRVLFSKFLRFQEDKYLHPNVFCWFGLYASSKSTNVEYEIVQNLYKKHHALFIDDYDNEVKPVIFEGVEEENISETFNAFYQYFILLDMILKWVNEKGEFKFDYKWLSNKSADEMIPVIKEDFAKMFKISPNDITIL</sequence>
<dbReference type="KEGG" id="dpf:ON006_27260"/>
<name>A0A9E8N7P3_9BACT</name>
<proteinExistence type="predicted"/>
<gene>
    <name evidence="1" type="ORF">ON006_27260</name>
</gene>
<dbReference type="AlphaFoldDB" id="A0A9E8N7P3"/>
<evidence type="ECO:0000313" key="1">
    <source>
        <dbReference type="EMBL" id="WAC11419.1"/>
    </source>
</evidence>
<dbReference type="Proteomes" id="UP001164653">
    <property type="component" value="Chromosome"/>
</dbReference>
<accession>A0A9E8N7P3</accession>
<reference evidence="1" key="1">
    <citation type="submission" date="2022-11" db="EMBL/GenBank/DDBJ databases">
        <title>Dyadobacter pollutisoli sp. nov., isolated from plastic dumped soil.</title>
        <authorList>
            <person name="Kim J.M."/>
            <person name="Kim K.R."/>
            <person name="Lee J.K."/>
            <person name="Hao L."/>
            <person name="Jeon C.O."/>
        </authorList>
    </citation>
    <scope>NUCLEOTIDE SEQUENCE</scope>
    <source>
        <strain evidence="1">U1</strain>
    </source>
</reference>
<dbReference type="EMBL" id="CP112998">
    <property type="protein sequence ID" value="WAC11419.1"/>
    <property type="molecule type" value="Genomic_DNA"/>
</dbReference>
<dbReference type="RefSeq" id="WP_244821350.1">
    <property type="nucleotide sequence ID" value="NZ_CP112998.1"/>
</dbReference>
<evidence type="ECO:0000313" key="2">
    <source>
        <dbReference type="Proteomes" id="UP001164653"/>
    </source>
</evidence>
<organism evidence="1 2">
    <name type="scientific">Dyadobacter pollutisoli</name>
    <dbReference type="NCBI Taxonomy" id="2910158"/>
    <lineage>
        <taxon>Bacteria</taxon>
        <taxon>Pseudomonadati</taxon>
        <taxon>Bacteroidota</taxon>
        <taxon>Cytophagia</taxon>
        <taxon>Cytophagales</taxon>
        <taxon>Spirosomataceae</taxon>
        <taxon>Dyadobacter</taxon>
    </lineage>
</organism>
<protein>
    <submittedName>
        <fullName evidence="1">Uncharacterized protein</fullName>
    </submittedName>
</protein>
<keyword evidence="2" id="KW-1185">Reference proteome</keyword>